<dbReference type="AlphaFoldDB" id="A0A381TT10"/>
<accession>A0A381TT10</accession>
<protein>
    <submittedName>
        <fullName evidence="2">Uncharacterized protein</fullName>
    </submittedName>
</protein>
<gene>
    <name evidence="2" type="ORF">METZ01_LOCUS71482</name>
</gene>
<proteinExistence type="predicted"/>
<organism evidence="2">
    <name type="scientific">marine metagenome</name>
    <dbReference type="NCBI Taxonomy" id="408172"/>
    <lineage>
        <taxon>unclassified sequences</taxon>
        <taxon>metagenomes</taxon>
        <taxon>ecological metagenomes</taxon>
    </lineage>
</organism>
<sequence length="58" mass="6611">MNSDCIVFCALKLSIENLVRLIFLLKTPILFPFLIVLATDGNNQLTKTCFPLKKELQK</sequence>
<feature type="transmembrane region" description="Helical" evidence="1">
    <location>
        <begin position="18"/>
        <end position="38"/>
    </location>
</feature>
<dbReference type="EMBL" id="UINC01005038">
    <property type="protein sequence ID" value="SVA18628.1"/>
    <property type="molecule type" value="Genomic_DNA"/>
</dbReference>
<keyword evidence="1" id="KW-1133">Transmembrane helix</keyword>
<keyword evidence="1" id="KW-0812">Transmembrane</keyword>
<evidence type="ECO:0000313" key="2">
    <source>
        <dbReference type="EMBL" id="SVA18628.1"/>
    </source>
</evidence>
<keyword evidence="1" id="KW-0472">Membrane</keyword>
<evidence type="ECO:0000256" key="1">
    <source>
        <dbReference type="SAM" id="Phobius"/>
    </source>
</evidence>
<reference evidence="2" key="1">
    <citation type="submission" date="2018-05" db="EMBL/GenBank/DDBJ databases">
        <authorList>
            <person name="Lanie J.A."/>
            <person name="Ng W.-L."/>
            <person name="Kazmierczak K.M."/>
            <person name="Andrzejewski T.M."/>
            <person name="Davidsen T.M."/>
            <person name="Wayne K.J."/>
            <person name="Tettelin H."/>
            <person name="Glass J.I."/>
            <person name="Rusch D."/>
            <person name="Podicherti R."/>
            <person name="Tsui H.-C.T."/>
            <person name="Winkler M.E."/>
        </authorList>
    </citation>
    <scope>NUCLEOTIDE SEQUENCE</scope>
</reference>
<name>A0A381TT10_9ZZZZ</name>